<dbReference type="InterPro" id="IPR000524">
    <property type="entry name" value="Tscrpt_reg_HTH_GntR"/>
</dbReference>
<proteinExistence type="predicted"/>
<protein>
    <submittedName>
        <fullName evidence="6">FadR family transcriptional regulator</fullName>
    </submittedName>
</protein>
<dbReference type="PROSITE" id="PS50949">
    <property type="entry name" value="HTH_GNTR"/>
    <property type="match status" value="1"/>
</dbReference>
<evidence type="ECO:0000259" key="5">
    <source>
        <dbReference type="PROSITE" id="PS50949"/>
    </source>
</evidence>
<dbReference type="PANTHER" id="PTHR43537:SF5">
    <property type="entry name" value="UXU OPERON TRANSCRIPTIONAL REGULATOR"/>
    <property type="match status" value="1"/>
</dbReference>
<dbReference type="Proteomes" id="UP000325684">
    <property type="component" value="Unassembled WGS sequence"/>
</dbReference>
<evidence type="ECO:0000313" key="6">
    <source>
        <dbReference type="EMBL" id="KAB0269255.1"/>
    </source>
</evidence>
<name>A0A5N3PI35_9HYPH</name>
<keyword evidence="1" id="KW-0805">Transcription regulation</keyword>
<keyword evidence="2" id="KW-0238">DNA-binding</keyword>
<evidence type="ECO:0000256" key="2">
    <source>
        <dbReference type="ARBA" id="ARBA00023125"/>
    </source>
</evidence>
<sequence>MPLKAVEPRRLYRQIAEHLRELINNGEFPIGGRLPSERELAETLHVSRPSVREALIALEVEGLVRINVGSGIYVLATSGSSSPRWAAGVPPGGPFEILHAREIIEASVASEAALLAGPKHIEAIDRVLSRMDESGAPNDEWIALDREFHVTIAAVLENEVLVRFVGQLFDQRINPYFERLASYFEDDSTWRRALAEHRAIRAAIAAGDPESARFAMRHHLQLSQERFSRGFGEPVKPPSDAGKTRPAARSRAADPRDLHIKAQRRKQI</sequence>
<dbReference type="SUPFAM" id="SSF48008">
    <property type="entry name" value="GntR ligand-binding domain-like"/>
    <property type="match status" value="1"/>
</dbReference>
<keyword evidence="7" id="KW-1185">Reference proteome</keyword>
<dbReference type="SMART" id="SM00895">
    <property type="entry name" value="FCD"/>
    <property type="match status" value="1"/>
</dbReference>
<dbReference type="Pfam" id="PF07729">
    <property type="entry name" value="FCD"/>
    <property type="match status" value="1"/>
</dbReference>
<gene>
    <name evidence="6" type="ORF">FEZ63_03950</name>
</gene>
<feature type="domain" description="HTH gntR-type" evidence="5">
    <location>
        <begin position="9"/>
        <end position="77"/>
    </location>
</feature>
<dbReference type="Pfam" id="PF00392">
    <property type="entry name" value="GntR"/>
    <property type="match status" value="1"/>
</dbReference>
<dbReference type="OrthoDB" id="9788098at2"/>
<dbReference type="InterPro" id="IPR011711">
    <property type="entry name" value="GntR_C"/>
</dbReference>
<dbReference type="RefSeq" id="WP_150942313.1">
    <property type="nucleotide sequence ID" value="NZ_VCMV01000003.1"/>
</dbReference>
<dbReference type="Gene3D" id="1.10.10.10">
    <property type="entry name" value="Winged helix-like DNA-binding domain superfamily/Winged helix DNA-binding domain"/>
    <property type="match status" value="1"/>
</dbReference>
<dbReference type="InterPro" id="IPR036388">
    <property type="entry name" value="WH-like_DNA-bd_sf"/>
</dbReference>
<dbReference type="PANTHER" id="PTHR43537">
    <property type="entry name" value="TRANSCRIPTIONAL REGULATOR, GNTR FAMILY"/>
    <property type="match status" value="1"/>
</dbReference>
<keyword evidence="3" id="KW-0804">Transcription</keyword>
<dbReference type="SMART" id="SM00345">
    <property type="entry name" value="HTH_GNTR"/>
    <property type="match status" value="1"/>
</dbReference>
<evidence type="ECO:0000313" key="7">
    <source>
        <dbReference type="Proteomes" id="UP000325684"/>
    </source>
</evidence>
<dbReference type="InterPro" id="IPR036390">
    <property type="entry name" value="WH_DNA-bd_sf"/>
</dbReference>
<feature type="region of interest" description="Disordered" evidence="4">
    <location>
        <begin position="227"/>
        <end position="268"/>
    </location>
</feature>
<feature type="compositionally biased region" description="Basic and acidic residues" evidence="4">
    <location>
        <begin position="251"/>
        <end position="260"/>
    </location>
</feature>
<dbReference type="GO" id="GO:0003700">
    <property type="term" value="F:DNA-binding transcription factor activity"/>
    <property type="evidence" value="ECO:0007669"/>
    <property type="project" value="InterPro"/>
</dbReference>
<dbReference type="GO" id="GO:0003677">
    <property type="term" value="F:DNA binding"/>
    <property type="evidence" value="ECO:0007669"/>
    <property type="project" value="UniProtKB-KW"/>
</dbReference>
<dbReference type="InterPro" id="IPR008920">
    <property type="entry name" value="TF_FadR/GntR_C"/>
</dbReference>
<dbReference type="PRINTS" id="PR00035">
    <property type="entry name" value="HTHGNTR"/>
</dbReference>
<dbReference type="Gene3D" id="1.20.120.530">
    <property type="entry name" value="GntR ligand-binding domain-like"/>
    <property type="match status" value="1"/>
</dbReference>
<dbReference type="CDD" id="cd07377">
    <property type="entry name" value="WHTH_GntR"/>
    <property type="match status" value="1"/>
</dbReference>
<evidence type="ECO:0000256" key="1">
    <source>
        <dbReference type="ARBA" id="ARBA00023015"/>
    </source>
</evidence>
<dbReference type="EMBL" id="VCMV01000003">
    <property type="protein sequence ID" value="KAB0269255.1"/>
    <property type="molecule type" value="Genomic_DNA"/>
</dbReference>
<organism evidence="6 7">
    <name type="scientific">Microvirga brassicacearum</name>
    <dbReference type="NCBI Taxonomy" id="2580413"/>
    <lineage>
        <taxon>Bacteria</taxon>
        <taxon>Pseudomonadati</taxon>
        <taxon>Pseudomonadota</taxon>
        <taxon>Alphaproteobacteria</taxon>
        <taxon>Hyphomicrobiales</taxon>
        <taxon>Methylobacteriaceae</taxon>
        <taxon>Microvirga</taxon>
    </lineage>
</organism>
<evidence type="ECO:0000256" key="3">
    <source>
        <dbReference type="ARBA" id="ARBA00023163"/>
    </source>
</evidence>
<accession>A0A5N3PI35</accession>
<dbReference type="SUPFAM" id="SSF46785">
    <property type="entry name" value="Winged helix' DNA-binding domain"/>
    <property type="match status" value="1"/>
</dbReference>
<dbReference type="AlphaFoldDB" id="A0A5N3PI35"/>
<comment type="caution">
    <text evidence="6">The sequence shown here is derived from an EMBL/GenBank/DDBJ whole genome shotgun (WGS) entry which is preliminary data.</text>
</comment>
<reference evidence="6 7" key="1">
    <citation type="journal article" date="2019" name="Microorganisms">
        <title>Genome Insights into the Novel Species Microvirga brassicacearum, a Rapeseed Endophyte with Biotechnological Potential.</title>
        <authorList>
            <person name="Jimenez-Gomez A."/>
            <person name="Saati-Santamaria Z."/>
            <person name="Igual J.M."/>
            <person name="Rivas R."/>
            <person name="Mateos P.F."/>
            <person name="Garcia-Fraile P."/>
        </authorList>
    </citation>
    <scope>NUCLEOTIDE SEQUENCE [LARGE SCALE GENOMIC DNA]</scope>
    <source>
        <strain evidence="6 7">CDVBN77</strain>
    </source>
</reference>
<evidence type="ECO:0000256" key="4">
    <source>
        <dbReference type="SAM" id="MobiDB-lite"/>
    </source>
</evidence>